<proteinExistence type="predicted"/>
<organism evidence="1 2">
    <name type="scientific">Violaceomyces palustris</name>
    <dbReference type="NCBI Taxonomy" id="1673888"/>
    <lineage>
        <taxon>Eukaryota</taxon>
        <taxon>Fungi</taxon>
        <taxon>Dikarya</taxon>
        <taxon>Basidiomycota</taxon>
        <taxon>Ustilaginomycotina</taxon>
        <taxon>Ustilaginomycetes</taxon>
        <taxon>Violaceomycetales</taxon>
        <taxon>Violaceomycetaceae</taxon>
        <taxon>Violaceomyces</taxon>
    </lineage>
</organism>
<sequence>MRPFSIVAFLAALGSAFLPCASAAPLSQSGESHAIELAERESQYAGYAFFYFVGDNAGQEKVFAAVSKANSPLTWDLVNGGNAFLTSSVGTGGARDPSVVRSGDGRKYFMLATDLQISKAGWAAAQRKGSRNMVVWETSDITNWGAPRLVEVIDSTAGNVWAPEAMWNEATKSYDVVFSAAIFDKSDTTHAGPFYQRVMKCSTVDFKTFTKPASYVDDGKNEFIDTTFLRGEDSHLYRFTKDENEPSLSNPNGKMVFEDVSSNGVDGPWRRLANSIGKNSIKVGEGPTAFADNVVAGKYWLFIDEFGGRGYIPFSTSDIRSGIWSPASGYSEPSNKARHGTVLPVTLSEWKALRALI</sequence>
<keyword evidence="2" id="KW-1185">Reference proteome</keyword>
<evidence type="ECO:0000313" key="2">
    <source>
        <dbReference type="Proteomes" id="UP000245626"/>
    </source>
</evidence>
<protein>
    <submittedName>
        <fullName evidence="1">Arabinase</fullName>
    </submittedName>
</protein>
<dbReference type="Proteomes" id="UP000245626">
    <property type="component" value="Unassembled WGS sequence"/>
</dbReference>
<accession>A0ACD0NSV3</accession>
<name>A0ACD0NSV3_9BASI</name>
<dbReference type="EMBL" id="KZ820123">
    <property type="protein sequence ID" value="PWN48923.1"/>
    <property type="molecule type" value="Genomic_DNA"/>
</dbReference>
<evidence type="ECO:0000313" key="1">
    <source>
        <dbReference type="EMBL" id="PWN48923.1"/>
    </source>
</evidence>
<reference evidence="1 2" key="1">
    <citation type="journal article" date="2018" name="Mol. Biol. Evol.">
        <title>Broad Genomic Sampling Reveals a Smut Pathogenic Ancestry of the Fungal Clade Ustilaginomycotina.</title>
        <authorList>
            <person name="Kijpornyongpan T."/>
            <person name="Mondo S.J."/>
            <person name="Barry K."/>
            <person name="Sandor L."/>
            <person name="Lee J."/>
            <person name="Lipzen A."/>
            <person name="Pangilinan J."/>
            <person name="LaButti K."/>
            <person name="Hainaut M."/>
            <person name="Henrissat B."/>
            <person name="Grigoriev I.V."/>
            <person name="Spatafora J.W."/>
            <person name="Aime M.C."/>
        </authorList>
    </citation>
    <scope>NUCLEOTIDE SEQUENCE [LARGE SCALE GENOMIC DNA]</scope>
    <source>
        <strain evidence="1 2">SA 807</strain>
    </source>
</reference>
<gene>
    <name evidence="1" type="ORF">IE53DRAFT_171923</name>
</gene>